<proteinExistence type="predicted"/>
<feature type="non-terminal residue" evidence="1">
    <location>
        <position position="280"/>
    </location>
</feature>
<evidence type="ECO:0000313" key="1">
    <source>
        <dbReference type="EMBL" id="GAG90774.1"/>
    </source>
</evidence>
<name>X1B4X1_9ZZZZ</name>
<reference evidence="1" key="1">
    <citation type="journal article" date="2014" name="Front. Microbiol.">
        <title>High frequency of phylogenetically diverse reductive dehalogenase-homologous genes in deep subseafloor sedimentary metagenomes.</title>
        <authorList>
            <person name="Kawai M."/>
            <person name="Futagami T."/>
            <person name="Toyoda A."/>
            <person name="Takaki Y."/>
            <person name="Nishi S."/>
            <person name="Hori S."/>
            <person name="Arai W."/>
            <person name="Tsubouchi T."/>
            <person name="Morono Y."/>
            <person name="Uchiyama I."/>
            <person name="Ito T."/>
            <person name="Fujiyama A."/>
            <person name="Inagaki F."/>
            <person name="Takami H."/>
        </authorList>
    </citation>
    <scope>NUCLEOTIDE SEQUENCE</scope>
    <source>
        <strain evidence="1">Expedition CK06-06</strain>
    </source>
</reference>
<comment type="caution">
    <text evidence="1">The sequence shown here is derived from an EMBL/GenBank/DDBJ whole genome shotgun (WGS) entry which is preliminary data.</text>
</comment>
<accession>X1B4X1</accession>
<protein>
    <submittedName>
        <fullName evidence="1">Uncharacterized protein</fullName>
    </submittedName>
</protein>
<organism evidence="1">
    <name type="scientific">marine sediment metagenome</name>
    <dbReference type="NCBI Taxonomy" id="412755"/>
    <lineage>
        <taxon>unclassified sequences</taxon>
        <taxon>metagenomes</taxon>
        <taxon>ecological metagenomes</taxon>
    </lineage>
</organism>
<dbReference type="AlphaFoldDB" id="X1B4X1"/>
<dbReference type="EMBL" id="BART01025854">
    <property type="protein sequence ID" value="GAG90774.1"/>
    <property type="molecule type" value="Genomic_DNA"/>
</dbReference>
<sequence length="280" mass="31675">VNDLKTEFENIKSTVSSNLQKLRLGVISQTVDQVIDKVINAKLKEISDNINVQLSVSQVAFSDELKKVTQGVDSELITKLKESLKSTIENIDGLSTQAQEDKEQIYSEITENFNKAVQMAEDKIEGISGTTFESLGTLKDLFSSQIVATLDNTLDDILKKLETSEKVTSEFWEQAKTGRSITMKDIWFIRSPEAAKAHINDEISKAKMRILVVAPQINDVDIKAIMDRPARINFRIAANIDFSNPEHAEIIEQLDKMDNVDYRHRALQNLWGVNRDYEEV</sequence>
<gene>
    <name evidence="1" type="ORF">S01H4_46292</name>
</gene>
<feature type="non-terminal residue" evidence="1">
    <location>
        <position position="1"/>
    </location>
</feature>